<evidence type="ECO:0000259" key="1">
    <source>
        <dbReference type="Pfam" id="PF07238"/>
    </source>
</evidence>
<dbReference type="EMBL" id="JBHUII010000011">
    <property type="protein sequence ID" value="MFD2207442.1"/>
    <property type="molecule type" value="Genomic_DNA"/>
</dbReference>
<dbReference type="Pfam" id="PF07238">
    <property type="entry name" value="PilZ"/>
    <property type="match status" value="1"/>
</dbReference>
<accession>A0ABW5BNF5</accession>
<feature type="domain" description="PilZ" evidence="1">
    <location>
        <begin position="7"/>
        <end position="80"/>
    </location>
</feature>
<sequence>MVDSSTERRLFPRYCHDFKALINIDGDWVTTNCRDISGCGIRFISDLRPTLKTSIQVHIDNLGRFEGTVLRFEEDGFIVHLNASEFIMQQLADQLSRDFVGT</sequence>
<proteinExistence type="predicted"/>
<reference evidence="3" key="1">
    <citation type="journal article" date="2019" name="Int. J. Syst. Evol. Microbiol.">
        <title>The Global Catalogue of Microorganisms (GCM) 10K type strain sequencing project: providing services to taxonomists for standard genome sequencing and annotation.</title>
        <authorList>
            <consortium name="The Broad Institute Genomics Platform"/>
            <consortium name="The Broad Institute Genome Sequencing Center for Infectious Disease"/>
            <person name="Wu L."/>
            <person name="Ma J."/>
        </authorList>
    </citation>
    <scope>NUCLEOTIDE SEQUENCE [LARGE SCALE GENOMIC DNA]</scope>
    <source>
        <strain evidence="3">CGMCC 4.7192</strain>
    </source>
</reference>
<protein>
    <submittedName>
        <fullName evidence="2">PilZ domain-containing protein</fullName>
    </submittedName>
</protein>
<organism evidence="2 3">
    <name type="scientific">Kiloniella antarctica</name>
    <dbReference type="NCBI Taxonomy" id="1550907"/>
    <lineage>
        <taxon>Bacteria</taxon>
        <taxon>Pseudomonadati</taxon>
        <taxon>Pseudomonadota</taxon>
        <taxon>Alphaproteobacteria</taxon>
        <taxon>Rhodospirillales</taxon>
        <taxon>Kiloniellaceae</taxon>
        <taxon>Kiloniella</taxon>
    </lineage>
</organism>
<keyword evidence="3" id="KW-1185">Reference proteome</keyword>
<name>A0ABW5BNF5_9PROT</name>
<comment type="caution">
    <text evidence="2">The sequence shown here is derived from an EMBL/GenBank/DDBJ whole genome shotgun (WGS) entry which is preliminary data.</text>
</comment>
<gene>
    <name evidence="2" type="ORF">ACFSKO_17605</name>
</gene>
<dbReference type="Proteomes" id="UP001597294">
    <property type="component" value="Unassembled WGS sequence"/>
</dbReference>
<evidence type="ECO:0000313" key="3">
    <source>
        <dbReference type="Proteomes" id="UP001597294"/>
    </source>
</evidence>
<dbReference type="RefSeq" id="WP_380254067.1">
    <property type="nucleotide sequence ID" value="NZ_JBHUII010000011.1"/>
</dbReference>
<dbReference type="SUPFAM" id="SSF141371">
    <property type="entry name" value="PilZ domain-like"/>
    <property type="match status" value="1"/>
</dbReference>
<dbReference type="InterPro" id="IPR009875">
    <property type="entry name" value="PilZ_domain"/>
</dbReference>
<evidence type="ECO:0000313" key="2">
    <source>
        <dbReference type="EMBL" id="MFD2207442.1"/>
    </source>
</evidence>